<feature type="compositionally biased region" description="Low complexity" evidence="1">
    <location>
        <begin position="29"/>
        <end position="40"/>
    </location>
</feature>
<evidence type="ECO:0000313" key="3">
    <source>
        <dbReference type="Proteomes" id="UP001460270"/>
    </source>
</evidence>
<name>A0AAW0MR61_9GOBI</name>
<proteinExistence type="predicted"/>
<feature type="compositionally biased region" description="Gly residues" evidence="1">
    <location>
        <begin position="17"/>
        <end position="28"/>
    </location>
</feature>
<protein>
    <submittedName>
        <fullName evidence="2">Uncharacterized protein</fullName>
    </submittedName>
</protein>
<gene>
    <name evidence="2" type="ORF">WMY93_033702</name>
</gene>
<accession>A0AAW0MR61</accession>
<dbReference type="EMBL" id="JBBPFD010000233">
    <property type="protein sequence ID" value="KAK7879589.1"/>
    <property type="molecule type" value="Genomic_DNA"/>
</dbReference>
<feature type="region of interest" description="Disordered" evidence="1">
    <location>
        <begin position="1"/>
        <end position="52"/>
    </location>
</feature>
<keyword evidence="3" id="KW-1185">Reference proteome</keyword>
<evidence type="ECO:0000256" key="1">
    <source>
        <dbReference type="SAM" id="MobiDB-lite"/>
    </source>
</evidence>
<reference evidence="3" key="1">
    <citation type="submission" date="2024-04" db="EMBL/GenBank/DDBJ databases">
        <title>Salinicola lusitanus LLJ914,a marine bacterium isolated from the Okinawa Trough.</title>
        <authorList>
            <person name="Li J."/>
        </authorList>
    </citation>
    <scope>NUCLEOTIDE SEQUENCE [LARGE SCALE GENOMIC DNA]</scope>
</reference>
<evidence type="ECO:0000313" key="2">
    <source>
        <dbReference type="EMBL" id="KAK7879589.1"/>
    </source>
</evidence>
<feature type="compositionally biased region" description="Low complexity" evidence="1">
    <location>
        <begin position="1"/>
        <end position="16"/>
    </location>
</feature>
<sequence>MATPSTNNSATANNGSSSGGGNGSGPGSGLLLHQPQLQPQLQPPPRVTTVSSLQESNTCWRCQSETGFQINLSGAPPSKRTSAARV</sequence>
<dbReference type="Proteomes" id="UP001460270">
    <property type="component" value="Unassembled WGS sequence"/>
</dbReference>
<dbReference type="AlphaFoldDB" id="A0AAW0MR61"/>
<organism evidence="2 3">
    <name type="scientific">Mugilogobius chulae</name>
    <name type="common">yellowstripe goby</name>
    <dbReference type="NCBI Taxonomy" id="88201"/>
    <lineage>
        <taxon>Eukaryota</taxon>
        <taxon>Metazoa</taxon>
        <taxon>Chordata</taxon>
        <taxon>Craniata</taxon>
        <taxon>Vertebrata</taxon>
        <taxon>Euteleostomi</taxon>
        <taxon>Actinopterygii</taxon>
        <taxon>Neopterygii</taxon>
        <taxon>Teleostei</taxon>
        <taxon>Neoteleostei</taxon>
        <taxon>Acanthomorphata</taxon>
        <taxon>Gobiaria</taxon>
        <taxon>Gobiiformes</taxon>
        <taxon>Gobioidei</taxon>
        <taxon>Gobiidae</taxon>
        <taxon>Gobionellinae</taxon>
        <taxon>Mugilogobius</taxon>
    </lineage>
</organism>
<comment type="caution">
    <text evidence="2">The sequence shown here is derived from an EMBL/GenBank/DDBJ whole genome shotgun (WGS) entry which is preliminary data.</text>
</comment>